<dbReference type="Gene3D" id="1.20.120.160">
    <property type="entry name" value="HPT domain"/>
    <property type="match status" value="1"/>
</dbReference>
<evidence type="ECO:0000256" key="9">
    <source>
        <dbReference type="ARBA" id="ARBA00023136"/>
    </source>
</evidence>
<proteinExistence type="predicted"/>
<dbReference type="EMBL" id="CP016027">
    <property type="protein sequence ID" value="ANJ66774.1"/>
    <property type="molecule type" value="Genomic_DNA"/>
</dbReference>
<evidence type="ECO:0000313" key="13">
    <source>
        <dbReference type="EMBL" id="ANJ66774.1"/>
    </source>
</evidence>
<dbReference type="CDD" id="cd17546">
    <property type="entry name" value="REC_hyHK_CKI1_RcsC-like"/>
    <property type="match status" value="1"/>
</dbReference>
<dbReference type="GO" id="GO:0005524">
    <property type="term" value="F:ATP binding"/>
    <property type="evidence" value="ECO:0007669"/>
    <property type="project" value="UniProtKB-KW"/>
</dbReference>
<dbReference type="AlphaFoldDB" id="A0A191ZFW5"/>
<dbReference type="STRING" id="1860122.A9404_04740"/>
<evidence type="ECO:0000313" key="14">
    <source>
        <dbReference type="Proteomes" id="UP000078596"/>
    </source>
</evidence>
<dbReference type="InterPro" id="IPR036641">
    <property type="entry name" value="HPT_dom_sf"/>
</dbReference>
<feature type="transmembrane region" description="Helical" evidence="11">
    <location>
        <begin position="48"/>
        <end position="71"/>
    </location>
</feature>
<evidence type="ECO:0000259" key="12">
    <source>
        <dbReference type="PROSITE" id="PS50110"/>
    </source>
</evidence>
<dbReference type="Proteomes" id="UP000078596">
    <property type="component" value="Chromosome"/>
</dbReference>
<dbReference type="KEGG" id="haz:A9404_04740"/>
<dbReference type="GO" id="GO:0004672">
    <property type="term" value="F:protein kinase activity"/>
    <property type="evidence" value="ECO:0007669"/>
    <property type="project" value="UniProtKB-ARBA"/>
</dbReference>
<dbReference type="SUPFAM" id="SSF52172">
    <property type="entry name" value="CheY-like"/>
    <property type="match status" value="1"/>
</dbReference>
<keyword evidence="4 11" id="KW-0812">Transmembrane</keyword>
<evidence type="ECO:0000256" key="1">
    <source>
        <dbReference type="ARBA" id="ARBA00004651"/>
    </source>
</evidence>
<dbReference type="InterPro" id="IPR001789">
    <property type="entry name" value="Sig_transdc_resp-reg_receiver"/>
</dbReference>
<dbReference type="PANTHER" id="PTHR45339:SF1">
    <property type="entry name" value="HYBRID SIGNAL TRANSDUCTION HISTIDINE KINASE J"/>
    <property type="match status" value="1"/>
</dbReference>
<dbReference type="SUPFAM" id="SSF47226">
    <property type="entry name" value="Histidine-containing phosphotransfer domain, HPT domain"/>
    <property type="match status" value="1"/>
</dbReference>
<evidence type="ECO:0000256" key="4">
    <source>
        <dbReference type="ARBA" id="ARBA00022692"/>
    </source>
</evidence>
<dbReference type="Pfam" id="PF00072">
    <property type="entry name" value="Response_reg"/>
    <property type="match status" value="1"/>
</dbReference>
<dbReference type="PROSITE" id="PS50110">
    <property type="entry name" value="RESPONSE_REGULATORY"/>
    <property type="match status" value="1"/>
</dbReference>
<keyword evidence="8" id="KW-0902">Two-component regulatory system</keyword>
<dbReference type="Gene3D" id="3.40.50.2300">
    <property type="match status" value="1"/>
</dbReference>
<keyword evidence="6" id="KW-0067">ATP-binding</keyword>
<keyword evidence="5" id="KW-0547">Nucleotide-binding</keyword>
<dbReference type="InterPro" id="IPR008207">
    <property type="entry name" value="Sig_transdc_His_kin_Hpt_dom"/>
</dbReference>
<comment type="subcellular location">
    <subcellularLocation>
        <location evidence="1">Cell membrane</location>
        <topology evidence="1">Multi-pass membrane protein</topology>
    </subcellularLocation>
</comment>
<dbReference type="GO" id="GO:0005886">
    <property type="term" value="C:plasma membrane"/>
    <property type="evidence" value="ECO:0007669"/>
    <property type="project" value="UniProtKB-SubCell"/>
</dbReference>
<evidence type="ECO:0000256" key="6">
    <source>
        <dbReference type="ARBA" id="ARBA00022840"/>
    </source>
</evidence>
<gene>
    <name evidence="13" type="ORF">A9404_04740</name>
</gene>
<dbReference type="Pfam" id="PF01627">
    <property type="entry name" value="Hpt"/>
    <property type="match status" value="1"/>
</dbReference>
<reference evidence="13 14" key="1">
    <citation type="submission" date="2016-06" db="EMBL/GenBank/DDBJ databases">
        <title>Insight into the functional genes involving in sulfur oxidation in Pearl River water.</title>
        <authorList>
            <person name="Luo J."/>
            <person name="Tan X."/>
            <person name="Lin W."/>
        </authorList>
    </citation>
    <scope>NUCLEOTIDE SEQUENCE [LARGE SCALE GENOMIC DNA]</scope>
    <source>
        <strain evidence="13 14">LS2</strain>
    </source>
</reference>
<evidence type="ECO:0000256" key="7">
    <source>
        <dbReference type="ARBA" id="ARBA00022989"/>
    </source>
</evidence>
<keyword evidence="3 10" id="KW-0597">Phosphoprotein</keyword>
<protein>
    <recommendedName>
        <fullName evidence="12">Response regulatory domain-containing protein</fullName>
    </recommendedName>
</protein>
<sequence>MWRSWPWVVGTLLAPALILTLQHPDLLIRHANLLPVGLQPLFATPASLAATLSIVWVAFWTLLYVLANLPAVRHALFGKRQTAPGKTADVEKISAQQIAQINQHWITPLGHIRAATDAIAAANESALLNERLTPDLSVIRSANAQLRLAIENLLDYYEISNHRLKATPRKTDIRLQMEDAVAEWQVSAQHNAGIIQYICYQDIPSLVAVDIRLLRRLLDNLLAVLLEQTQLLDCCVTLLDADQEETDLRIDTAEQVEPPMNQFELVVDAQTPEPLDQLAENLHDRRQRVEAQTVEPLFSGGEISAWLIEALAEQLNATLHIGITRPGRYGFRLRFSAPILAEHQAWQPLMEGKRCAVLTESPTHAQAWRGHLSAYGADIVLDPAHDRKPVDCLFVDRATWQKLNEKGPAWFTTLPESTLVIALCNRISLRGRPMSLFDWAHISLPIFVRQRVLQTLLPRILTTQNQPARPAVARPSVAPMLDVEPPAQNNPSFKGRTALVIDDDRIYQTHLKNLLTQLGMNTLTAADGKSGLYSAEQSDLDLILTDMHLPDILGTGIVRMMRKQSRHEHTPIIAITANVQTEVHQALLAAGADMVLTKPIALGELINAISQFIQPAHTTPPRTPNEARVSADPVLNSLLCDELPIYRQTLAENQYDLQSLRHIAHKLRGAAACCQAKQLQTHAGRLEDSIVAAAGWSQVEQLKRNLVAVIDQTIDERHCQTITANTSAPSH</sequence>
<dbReference type="SMART" id="SM00448">
    <property type="entry name" value="REC"/>
    <property type="match status" value="1"/>
</dbReference>
<evidence type="ECO:0000256" key="2">
    <source>
        <dbReference type="ARBA" id="ARBA00022475"/>
    </source>
</evidence>
<evidence type="ECO:0000256" key="8">
    <source>
        <dbReference type="ARBA" id="ARBA00023012"/>
    </source>
</evidence>
<dbReference type="GO" id="GO:0000160">
    <property type="term" value="P:phosphorelay signal transduction system"/>
    <property type="evidence" value="ECO:0007669"/>
    <property type="project" value="UniProtKB-KW"/>
</dbReference>
<keyword evidence="2" id="KW-1003">Cell membrane</keyword>
<evidence type="ECO:0000256" key="5">
    <source>
        <dbReference type="ARBA" id="ARBA00022741"/>
    </source>
</evidence>
<accession>A0A191ZFW5</accession>
<feature type="domain" description="Response regulatory" evidence="12">
    <location>
        <begin position="497"/>
        <end position="613"/>
    </location>
</feature>
<keyword evidence="14" id="KW-1185">Reference proteome</keyword>
<evidence type="ECO:0000256" key="3">
    <source>
        <dbReference type="ARBA" id="ARBA00022553"/>
    </source>
</evidence>
<organism evidence="13 14">
    <name type="scientific">Halothiobacillus diazotrophicus</name>
    <dbReference type="NCBI Taxonomy" id="1860122"/>
    <lineage>
        <taxon>Bacteria</taxon>
        <taxon>Pseudomonadati</taxon>
        <taxon>Pseudomonadota</taxon>
        <taxon>Gammaproteobacteria</taxon>
        <taxon>Chromatiales</taxon>
        <taxon>Halothiobacillaceae</taxon>
        <taxon>Halothiobacillus</taxon>
    </lineage>
</organism>
<keyword evidence="9 11" id="KW-0472">Membrane</keyword>
<feature type="modified residue" description="4-aspartylphosphate" evidence="10">
    <location>
        <position position="546"/>
    </location>
</feature>
<dbReference type="InterPro" id="IPR011006">
    <property type="entry name" value="CheY-like_superfamily"/>
</dbReference>
<keyword evidence="7 11" id="KW-1133">Transmembrane helix</keyword>
<evidence type="ECO:0000256" key="11">
    <source>
        <dbReference type="SAM" id="Phobius"/>
    </source>
</evidence>
<evidence type="ECO:0000256" key="10">
    <source>
        <dbReference type="PROSITE-ProRule" id="PRU00169"/>
    </source>
</evidence>
<name>A0A191ZFW5_9GAMM</name>
<dbReference type="PANTHER" id="PTHR45339">
    <property type="entry name" value="HYBRID SIGNAL TRANSDUCTION HISTIDINE KINASE J"/>
    <property type="match status" value="1"/>
</dbReference>